<dbReference type="GO" id="GO:0005634">
    <property type="term" value="C:nucleus"/>
    <property type="evidence" value="ECO:0007669"/>
    <property type="project" value="InterPro"/>
</dbReference>
<dbReference type="Pfam" id="PF09030">
    <property type="entry name" value="Creb_binding"/>
    <property type="match status" value="1"/>
</dbReference>
<name>A0A8J2PGC0_9HEXA</name>
<feature type="region of interest" description="Disordered" evidence="1">
    <location>
        <begin position="77"/>
        <end position="104"/>
    </location>
</feature>
<organism evidence="3 4">
    <name type="scientific">Allacma fusca</name>
    <dbReference type="NCBI Taxonomy" id="39272"/>
    <lineage>
        <taxon>Eukaryota</taxon>
        <taxon>Metazoa</taxon>
        <taxon>Ecdysozoa</taxon>
        <taxon>Arthropoda</taxon>
        <taxon>Hexapoda</taxon>
        <taxon>Collembola</taxon>
        <taxon>Symphypleona</taxon>
        <taxon>Sminthuridae</taxon>
        <taxon>Allacma</taxon>
    </lineage>
</organism>
<sequence length="195" mass="22347">MTGKLCMDRRARREELQHQPQINQDPEPEFRELLPPFQVKHKLDCSGLGVDVDDFEPYDISIYSRTFNSSVTMANCSSQQQQEQQTQQQLPGAENDVDPVGSQQGSISHGLQLLHEFLLTLRSPITLEQQQQVLQILKSHPQLMNAFIQHRQQRQLQQAQAAAQQQAYDQNPPVSETESATLQFEDQFVHEDEVP</sequence>
<feature type="region of interest" description="Disordered" evidence="1">
    <location>
        <begin position="1"/>
        <end position="29"/>
    </location>
</feature>
<keyword evidence="4" id="KW-1185">Reference proteome</keyword>
<accession>A0A8J2PGC0</accession>
<dbReference type="AlphaFoldDB" id="A0A8J2PGC0"/>
<dbReference type="InterPro" id="IPR014744">
    <property type="entry name" value="Nuc_rcpt_coact_CREBbp"/>
</dbReference>
<dbReference type="GO" id="GO:0004402">
    <property type="term" value="F:histone acetyltransferase activity"/>
    <property type="evidence" value="ECO:0007669"/>
    <property type="project" value="InterPro"/>
</dbReference>
<evidence type="ECO:0000313" key="3">
    <source>
        <dbReference type="EMBL" id="CAG7821233.1"/>
    </source>
</evidence>
<proteinExistence type="predicted"/>
<dbReference type="EMBL" id="CAJVCH010504341">
    <property type="protein sequence ID" value="CAG7821233.1"/>
    <property type="molecule type" value="Genomic_DNA"/>
</dbReference>
<feature type="compositionally biased region" description="Polar residues" evidence="1">
    <location>
        <begin position="168"/>
        <end position="184"/>
    </location>
</feature>
<feature type="compositionally biased region" description="Low complexity" evidence="1">
    <location>
        <begin position="79"/>
        <end position="89"/>
    </location>
</feature>
<evidence type="ECO:0000256" key="1">
    <source>
        <dbReference type="SAM" id="MobiDB-lite"/>
    </source>
</evidence>
<dbReference type="GO" id="GO:0003713">
    <property type="term" value="F:transcription coactivator activity"/>
    <property type="evidence" value="ECO:0007669"/>
    <property type="project" value="InterPro"/>
</dbReference>
<dbReference type="GO" id="GO:0000123">
    <property type="term" value="C:histone acetyltransferase complex"/>
    <property type="evidence" value="ECO:0007669"/>
    <property type="project" value="InterPro"/>
</dbReference>
<evidence type="ECO:0000259" key="2">
    <source>
        <dbReference type="Pfam" id="PF09030"/>
    </source>
</evidence>
<comment type="caution">
    <text evidence="3">The sequence shown here is derived from an EMBL/GenBank/DDBJ whole genome shotgun (WGS) entry which is preliminary data.</text>
</comment>
<feature type="region of interest" description="Disordered" evidence="1">
    <location>
        <begin position="158"/>
        <end position="195"/>
    </location>
</feature>
<dbReference type="CDD" id="cd20910">
    <property type="entry name" value="NCBD_CREBBP-p300_like"/>
    <property type="match status" value="1"/>
</dbReference>
<feature type="compositionally biased region" description="Low complexity" evidence="1">
    <location>
        <begin position="158"/>
        <end position="167"/>
    </location>
</feature>
<evidence type="ECO:0000313" key="4">
    <source>
        <dbReference type="Proteomes" id="UP000708208"/>
    </source>
</evidence>
<reference evidence="3" key="1">
    <citation type="submission" date="2021-06" db="EMBL/GenBank/DDBJ databases">
        <authorList>
            <person name="Hodson N. C."/>
            <person name="Mongue J. A."/>
            <person name="Jaron S. K."/>
        </authorList>
    </citation>
    <scope>NUCLEOTIDE SEQUENCE</scope>
</reference>
<gene>
    <name evidence="3" type="ORF">AFUS01_LOCUS31582</name>
</gene>
<protein>
    <recommendedName>
        <fullName evidence="2">Nuclear receptor coactivator CREB-bp-like interlocking domain-containing protein</fullName>
    </recommendedName>
</protein>
<feature type="domain" description="Nuclear receptor coactivator CREB-bp-like interlocking" evidence="2">
    <location>
        <begin position="71"/>
        <end position="155"/>
    </location>
</feature>
<feature type="compositionally biased region" description="Basic and acidic residues" evidence="1">
    <location>
        <begin position="1"/>
        <end position="17"/>
    </location>
</feature>
<dbReference type="Proteomes" id="UP000708208">
    <property type="component" value="Unassembled WGS sequence"/>
</dbReference>